<organism evidence="4 5">
    <name type="scientific">Haloarchaeobius litoreus</name>
    <dbReference type="NCBI Taxonomy" id="755306"/>
    <lineage>
        <taxon>Archaea</taxon>
        <taxon>Methanobacteriati</taxon>
        <taxon>Methanobacteriota</taxon>
        <taxon>Stenosarchaea group</taxon>
        <taxon>Halobacteria</taxon>
        <taxon>Halobacteriales</taxon>
        <taxon>Halorubellaceae</taxon>
        <taxon>Haloarchaeobius</taxon>
    </lineage>
</organism>
<dbReference type="InterPro" id="IPR000182">
    <property type="entry name" value="GNAT_dom"/>
</dbReference>
<dbReference type="AlphaFoldDB" id="A0ABD6DK26"/>
<evidence type="ECO:0000313" key="5">
    <source>
        <dbReference type="Proteomes" id="UP001597034"/>
    </source>
</evidence>
<feature type="domain" description="N-acetyltransferase" evidence="3">
    <location>
        <begin position="1"/>
        <end position="168"/>
    </location>
</feature>
<dbReference type="EMBL" id="JBHUDO010000002">
    <property type="protein sequence ID" value="MFD1645443.1"/>
    <property type="molecule type" value="Genomic_DNA"/>
</dbReference>
<dbReference type="EC" id="2.3.-.-" evidence="4"/>
<evidence type="ECO:0000256" key="1">
    <source>
        <dbReference type="ARBA" id="ARBA00022679"/>
    </source>
</evidence>
<dbReference type="CDD" id="cd04301">
    <property type="entry name" value="NAT_SF"/>
    <property type="match status" value="1"/>
</dbReference>
<reference evidence="4 5" key="1">
    <citation type="journal article" date="2019" name="Int. J. Syst. Evol. Microbiol.">
        <title>The Global Catalogue of Microorganisms (GCM) 10K type strain sequencing project: providing services to taxonomists for standard genome sequencing and annotation.</title>
        <authorList>
            <consortium name="The Broad Institute Genomics Platform"/>
            <consortium name="The Broad Institute Genome Sequencing Center for Infectious Disease"/>
            <person name="Wu L."/>
            <person name="Ma J."/>
        </authorList>
    </citation>
    <scope>NUCLEOTIDE SEQUENCE [LARGE SCALE GENOMIC DNA]</scope>
    <source>
        <strain evidence="4 5">CGMCC 1.10390</strain>
    </source>
</reference>
<dbReference type="PROSITE" id="PS51186">
    <property type="entry name" value="GNAT"/>
    <property type="match status" value="1"/>
</dbReference>
<sequence>MNFRHATTDDVPEIIDVAERSWEHDYPAILTRETAREAVAEWYDADRLELDAVTADTALIVAIDEDADEERAGPVIGFLHGVVDDDTGTLLRVYVDPDYRGEGTGRELVEYATDDFETRGVERVEAMVLAENEPGNEFYRSLGFELVQRATTAIGGEPHDENIYLKLL</sequence>
<name>A0ABD6DK26_9EURY</name>
<dbReference type="InterPro" id="IPR050832">
    <property type="entry name" value="Bact_Acetyltransf"/>
</dbReference>
<dbReference type="PANTHER" id="PTHR43877">
    <property type="entry name" value="AMINOALKYLPHOSPHONATE N-ACETYLTRANSFERASE-RELATED-RELATED"/>
    <property type="match status" value="1"/>
</dbReference>
<dbReference type="SUPFAM" id="SSF55729">
    <property type="entry name" value="Acyl-CoA N-acyltransferases (Nat)"/>
    <property type="match status" value="1"/>
</dbReference>
<dbReference type="InterPro" id="IPR016181">
    <property type="entry name" value="Acyl_CoA_acyltransferase"/>
</dbReference>
<dbReference type="Proteomes" id="UP001597034">
    <property type="component" value="Unassembled WGS sequence"/>
</dbReference>
<dbReference type="Pfam" id="PF00583">
    <property type="entry name" value="Acetyltransf_1"/>
    <property type="match status" value="1"/>
</dbReference>
<keyword evidence="2 4" id="KW-0012">Acyltransferase</keyword>
<proteinExistence type="predicted"/>
<keyword evidence="5" id="KW-1185">Reference proteome</keyword>
<protein>
    <submittedName>
        <fullName evidence="4">GNAT family N-acetyltransferase</fullName>
        <ecNumber evidence="4">2.3.-.-</ecNumber>
    </submittedName>
</protein>
<dbReference type="RefSeq" id="WP_256399044.1">
    <property type="nucleotide sequence ID" value="NZ_JANHJR010000001.1"/>
</dbReference>
<gene>
    <name evidence="4" type="ORF">ACFSBL_07095</name>
</gene>
<evidence type="ECO:0000313" key="4">
    <source>
        <dbReference type="EMBL" id="MFD1645443.1"/>
    </source>
</evidence>
<keyword evidence="1 4" id="KW-0808">Transferase</keyword>
<dbReference type="Gene3D" id="3.40.630.30">
    <property type="match status" value="1"/>
</dbReference>
<evidence type="ECO:0000259" key="3">
    <source>
        <dbReference type="PROSITE" id="PS51186"/>
    </source>
</evidence>
<accession>A0ABD6DK26</accession>
<dbReference type="GO" id="GO:0016746">
    <property type="term" value="F:acyltransferase activity"/>
    <property type="evidence" value="ECO:0007669"/>
    <property type="project" value="UniProtKB-KW"/>
</dbReference>
<evidence type="ECO:0000256" key="2">
    <source>
        <dbReference type="ARBA" id="ARBA00023315"/>
    </source>
</evidence>
<comment type="caution">
    <text evidence="4">The sequence shown here is derived from an EMBL/GenBank/DDBJ whole genome shotgun (WGS) entry which is preliminary data.</text>
</comment>